<dbReference type="Proteomes" id="UP000289152">
    <property type="component" value="Unassembled WGS sequence"/>
</dbReference>
<feature type="coiled-coil region" evidence="1">
    <location>
        <begin position="272"/>
        <end position="306"/>
    </location>
</feature>
<dbReference type="EMBL" id="SDIL01000119">
    <property type="protein sequence ID" value="RXK35836.1"/>
    <property type="molecule type" value="Genomic_DNA"/>
</dbReference>
<reference evidence="3 4" key="1">
    <citation type="submission" date="2016-06" db="EMBL/GenBank/DDBJ databases">
        <title>Evolution of pathogenesis and genome organization in the Tremellales.</title>
        <authorList>
            <person name="Cuomo C."/>
            <person name="Litvintseva A."/>
            <person name="Heitman J."/>
            <person name="Chen Y."/>
            <person name="Sun S."/>
            <person name="Springer D."/>
            <person name="Dromer F."/>
            <person name="Young S."/>
            <person name="Zeng Q."/>
            <person name="Chapman S."/>
            <person name="Gujja S."/>
            <person name="Saif S."/>
            <person name="Birren B."/>
        </authorList>
    </citation>
    <scope>NUCLEOTIDE SEQUENCE [LARGE SCALE GENOMIC DNA]</scope>
    <source>
        <strain evidence="3 4">ATCC 28783</strain>
    </source>
</reference>
<keyword evidence="2" id="KW-0812">Transmembrane</keyword>
<keyword evidence="4" id="KW-1185">Reference proteome</keyword>
<name>A0A4Q1BD70_TREME</name>
<keyword evidence="2" id="KW-1133">Transmembrane helix</keyword>
<comment type="caution">
    <text evidence="3">The sequence shown here is derived from an EMBL/GenBank/DDBJ whole genome shotgun (WGS) entry which is preliminary data.</text>
</comment>
<gene>
    <name evidence="3" type="ORF">M231_06884</name>
</gene>
<feature type="transmembrane region" description="Helical" evidence="2">
    <location>
        <begin position="241"/>
        <end position="262"/>
    </location>
</feature>
<accession>A0A4Q1BD70</accession>
<dbReference type="OrthoDB" id="3359404at2759"/>
<evidence type="ECO:0000256" key="1">
    <source>
        <dbReference type="SAM" id="Coils"/>
    </source>
</evidence>
<dbReference type="AlphaFoldDB" id="A0A4Q1BD70"/>
<evidence type="ECO:0000313" key="4">
    <source>
        <dbReference type="Proteomes" id="UP000289152"/>
    </source>
</evidence>
<keyword evidence="2" id="KW-0472">Membrane</keyword>
<evidence type="ECO:0000256" key="2">
    <source>
        <dbReference type="SAM" id="Phobius"/>
    </source>
</evidence>
<evidence type="ECO:0000313" key="3">
    <source>
        <dbReference type="EMBL" id="RXK35836.1"/>
    </source>
</evidence>
<dbReference type="VEuPathDB" id="FungiDB:TREMEDRAFT_65631"/>
<dbReference type="InParanoid" id="A0A4Q1BD70"/>
<keyword evidence="1" id="KW-0175">Coiled coil</keyword>
<organism evidence="3 4">
    <name type="scientific">Tremella mesenterica</name>
    <name type="common">Jelly fungus</name>
    <dbReference type="NCBI Taxonomy" id="5217"/>
    <lineage>
        <taxon>Eukaryota</taxon>
        <taxon>Fungi</taxon>
        <taxon>Dikarya</taxon>
        <taxon>Basidiomycota</taxon>
        <taxon>Agaricomycotina</taxon>
        <taxon>Tremellomycetes</taxon>
        <taxon>Tremellales</taxon>
        <taxon>Tremellaceae</taxon>
        <taxon>Tremella</taxon>
    </lineage>
</organism>
<sequence length="336" mass="36397">MLQNIKPRTPLIASLYLSKISPSQQFDRSIGSNVRVPASKPIPSSVSTFPCPSLPSSSRNKPSSRSFLSTKLITYITPIPKLPIHLTHPAKSSRTGTSSTSSIFPTSTLTTSLIPSIPPCGSTMSRAIFNIRPGVKSLFKLNMMDEARNGSVLYMVAQQRRMSDIGIRRSFSSNMKIPRSSSGQGWSVGGSTVIGSGGGGVGVGPGAVGAGIGAGASGGVGGGGGGVRKRKNGHLVWYREIVPAMLPVLLLASTIFLSLSLFQAHLSSQKSSRETSEIISILEAQIEKLRVERKERREKERKERERVIPFIVERVLNKVGWKENHIEMKEEQFEKK</sequence>
<protein>
    <submittedName>
        <fullName evidence="3">Uncharacterized protein</fullName>
    </submittedName>
</protein>
<proteinExistence type="predicted"/>